<evidence type="ECO:0008006" key="2">
    <source>
        <dbReference type="Google" id="ProtNLM"/>
    </source>
</evidence>
<name>A0A383ALD9_9ZZZZ</name>
<dbReference type="EMBL" id="UINC01192965">
    <property type="protein sequence ID" value="SVE08349.1"/>
    <property type="molecule type" value="Genomic_DNA"/>
</dbReference>
<gene>
    <name evidence="1" type="ORF">METZ01_LOCUS461203</name>
</gene>
<dbReference type="AlphaFoldDB" id="A0A383ALD9"/>
<organism evidence="1">
    <name type="scientific">marine metagenome</name>
    <dbReference type="NCBI Taxonomy" id="408172"/>
    <lineage>
        <taxon>unclassified sequences</taxon>
        <taxon>metagenomes</taxon>
        <taxon>ecological metagenomes</taxon>
    </lineage>
</organism>
<sequence length="187" mass="20331">MAWLINSHLSSSSSAAPQSASTQPASVIASSRVRIGDLMATVDEGWIQEVPSSSMRLTQFRLPASERGIDDAELAVFSSIGGSVQDNLSRWFDQFSQPDGSDSQEKARVQEFSVNEMSTTIADLTGTFTGGMPMSQTVEKKDYRLLAAIVVGASDVYYFKLVGPEKTVERWATSFGEFIGDLRSLSQ</sequence>
<protein>
    <recommendedName>
        <fullName evidence="2">PsbP C-terminal domain-containing protein</fullName>
    </recommendedName>
</protein>
<proteinExistence type="predicted"/>
<reference evidence="1" key="1">
    <citation type="submission" date="2018-05" db="EMBL/GenBank/DDBJ databases">
        <authorList>
            <person name="Lanie J.A."/>
            <person name="Ng W.-L."/>
            <person name="Kazmierczak K.M."/>
            <person name="Andrzejewski T.M."/>
            <person name="Davidsen T.M."/>
            <person name="Wayne K.J."/>
            <person name="Tettelin H."/>
            <person name="Glass J.I."/>
            <person name="Rusch D."/>
            <person name="Podicherti R."/>
            <person name="Tsui H.-C.T."/>
            <person name="Winkler M.E."/>
        </authorList>
    </citation>
    <scope>NUCLEOTIDE SEQUENCE</scope>
</reference>
<accession>A0A383ALD9</accession>
<evidence type="ECO:0000313" key="1">
    <source>
        <dbReference type="EMBL" id="SVE08349.1"/>
    </source>
</evidence>